<evidence type="ECO:0000313" key="7">
    <source>
        <dbReference type="EMBL" id="APY00845.1"/>
    </source>
</evidence>
<feature type="chain" id="PRO_5042238416" evidence="5">
    <location>
        <begin position="19"/>
        <end position="825"/>
    </location>
</feature>
<dbReference type="Pfam" id="PF13715">
    <property type="entry name" value="CarbopepD_reg_2"/>
    <property type="match status" value="1"/>
</dbReference>
<evidence type="ECO:0000256" key="3">
    <source>
        <dbReference type="ARBA" id="ARBA00023237"/>
    </source>
</evidence>
<proteinExistence type="predicted"/>
<dbReference type="Gene3D" id="2.40.170.20">
    <property type="entry name" value="TonB-dependent receptor, beta-barrel domain"/>
    <property type="match status" value="1"/>
</dbReference>
<dbReference type="RefSeq" id="WP_076733749.1">
    <property type="nucleotide sequence ID" value="NZ_CP019352.1"/>
</dbReference>
<evidence type="ECO:0000256" key="1">
    <source>
        <dbReference type="ARBA" id="ARBA00004442"/>
    </source>
</evidence>
<dbReference type="EMBL" id="CP019352">
    <property type="protein sequence ID" value="APY00845.1"/>
    <property type="molecule type" value="Genomic_DNA"/>
</dbReference>
<dbReference type="AlphaFoldDB" id="A0AAC9LNN4"/>
<organism evidence="7 8">
    <name type="scientific">Lacinutrix venerupis</name>
    <dbReference type="NCBI Taxonomy" id="1486034"/>
    <lineage>
        <taxon>Bacteria</taxon>
        <taxon>Pseudomonadati</taxon>
        <taxon>Bacteroidota</taxon>
        <taxon>Flavobacteriia</taxon>
        <taxon>Flavobacteriales</taxon>
        <taxon>Flavobacteriaceae</taxon>
        <taxon>Lacinutrix</taxon>
    </lineage>
</organism>
<feature type="signal peptide" evidence="5">
    <location>
        <begin position="1"/>
        <end position="18"/>
    </location>
</feature>
<keyword evidence="3" id="KW-0998">Cell outer membrane</keyword>
<keyword evidence="8" id="KW-1185">Reference proteome</keyword>
<dbReference type="InterPro" id="IPR036942">
    <property type="entry name" value="Beta-barrel_TonB_sf"/>
</dbReference>
<evidence type="ECO:0000259" key="6">
    <source>
        <dbReference type="Pfam" id="PF14905"/>
    </source>
</evidence>
<dbReference type="InterPro" id="IPR041700">
    <property type="entry name" value="OMP_b-brl_3"/>
</dbReference>
<dbReference type="Gene3D" id="2.60.40.1120">
    <property type="entry name" value="Carboxypeptidase-like, regulatory domain"/>
    <property type="match status" value="1"/>
</dbReference>
<evidence type="ECO:0000256" key="2">
    <source>
        <dbReference type="ARBA" id="ARBA00023136"/>
    </source>
</evidence>
<dbReference type="InterPro" id="IPR008969">
    <property type="entry name" value="CarboxyPept-like_regulatory"/>
</dbReference>
<evidence type="ECO:0000256" key="4">
    <source>
        <dbReference type="SAM" id="MobiDB-lite"/>
    </source>
</evidence>
<dbReference type="KEGG" id="lvn:BWR22_11155"/>
<evidence type="ECO:0000256" key="5">
    <source>
        <dbReference type="SAM" id="SignalP"/>
    </source>
</evidence>
<dbReference type="PANTHER" id="PTHR40980:SF4">
    <property type="entry name" value="TONB-DEPENDENT RECEPTOR-LIKE BETA-BARREL DOMAIN-CONTAINING PROTEIN"/>
    <property type="match status" value="1"/>
</dbReference>
<protein>
    <submittedName>
        <fullName evidence="7">TonB-dependent receptor</fullName>
    </submittedName>
</protein>
<dbReference type="PANTHER" id="PTHR40980">
    <property type="entry name" value="PLUG DOMAIN-CONTAINING PROTEIN"/>
    <property type="match status" value="1"/>
</dbReference>
<accession>A0AAC9LNN4</accession>
<comment type="subcellular location">
    <subcellularLocation>
        <location evidence="1">Cell outer membrane</location>
    </subcellularLocation>
</comment>
<dbReference type="InterPro" id="IPR037066">
    <property type="entry name" value="Plug_dom_sf"/>
</dbReference>
<dbReference type="SUPFAM" id="SSF49464">
    <property type="entry name" value="Carboxypeptidase regulatory domain-like"/>
    <property type="match status" value="1"/>
</dbReference>
<keyword evidence="2" id="KW-0472">Membrane</keyword>
<keyword evidence="7" id="KW-0675">Receptor</keyword>
<dbReference type="Gene3D" id="2.170.130.10">
    <property type="entry name" value="TonB-dependent receptor, plug domain"/>
    <property type="match status" value="1"/>
</dbReference>
<sequence>MKKLIGICLFLIATLVQAQTATKNPLIFKNGIITGKVLDGTLNQPIPYVNIVIRDLNGKIITGSITNDDGTFYMDNIPEGTTTVSIEYLGFKTVSRKITIDKDNNKIDFGEVKIFESATSLDEVELTAEVSTIQQKVDRKVITVGKDLTTSGPTASDIMNNLPSVSVDSQSGAVSLRGNANVRVMVDGKLSNIPAAQLLKQIPSTSIKSIELITNPSAKYNPEGMSGLINIVLKKNIKIGFNGNINLGLNYQDNARFNSSIDMNYRNGKLNFYGSYGNNIAKNNNTGLISRPDNNSEQQFSFLDNRKNHLFKAGVDFYLNDKNTISFFTNQSITDSKNLGNTDALFYNTPSLNQYQTFNNVNDNNSSQYNFDYKLEFEKEGSNIELEVDYNVFDQQEDADFRFSGATDLNNYLDFVTTDRKSTTINLDYVNPLSDTAKLELGLQARLFNTNIDYNSTGISLNQMGVFRPTPSTVFDYTRDIYSAYATYGKTLDKWTYQIGVRAENVQVIADALSTEATGETNLISFDNDYFQVYPSAFFTYTPSEKNSYQLSFSRRVDRPGIGQVNPIREWSTPLISSFGNQNLEPQFTNSIELNYTRQLENGSITGGVFYRAIQDEINQGITIDRTDVTSGRQILTHNNYDDTAAYGVELSSNYRPTKWWSLNASFDAYLQTQKGITEVLSTPLETATIADIQTNVIEVDNIAYNFRIFNNFKVTKKLSLSAFAFYRGAAEDLQFKSEPMYFVNLGARHDFADGKGSFSLNFNDIFNTQEFGFTGNRPFKQVGAFNWESQTIFAGLSYRFGGGKYRAKSRKNRDNNEKSGGGFL</sequence>
<evidence type="ECO:0000313" key="8">
    <source>
        <dbReference type="Proteomes" id="UP000187506"/>
    </source>
</evidence>
<gene>
    <name evidence="7" type="ORF">BWR22_11155</name>
</gene>
<name>A0AAC9LNN4_9FLAO</name>
<feature type="domain" description="Outer membrane protein beta-barrel" evidence="6">
    <location>
        <begin position="376"/>
        <end position="799"/>
    </location>
</feature>
<dbReference type="Pfam" id="PF14905">
    <property type="entry name" value="OMP_b-brl_3"/>
    <property type="match status" value="1"/>
</dbReference>
<feature type="region of interest" description="Disordered" evidence="4">
    <location>
        <begin position="805"/>
        <end position="825"/>
    </location>
</feature>
<dbReference type="Proteomes" id="UP000187506">
    <property type="component" value="Chromosome"/>
</dbReference>
<reference evidence="7 8" key="1">
    <citation type="submission" date="2017-01" db="EMBL/GenBank/DDBJ databases">
        <title>Complete genome of Lacinutrix venerupis DOK2-8 isolated from seawater in Dokdo.</title>
        <authorList>
            <person name="Chi W.-J."/>
            <person name="Kim J.H."/>
        </authorList>
    </citation>
    <scope>NUCLEOTIDE SEQUENCE [LARGE SCALE GENOMIC DNA]</scope>
    <source>
        <strain evidence="7 8">DOK2-8</strain>
    </source>
</reference>
<keyword evidence="5" id="KW-0732">Signal</keyword>
<dbReference type="SUPFAM" id="SSF56935">
    <property type="entry name" value="Porins"/>
    <property type="match status" value="1"/>
</dbReference>
<dbReference type="GO" id="GO:0009279">
    <property type="term" value="C:cell outer membrane"/>
    <property type="evidence" value="ECO:0007669"/>
    <property type="project" value="UniProtKB-SubCell"/>
</dbReference>